<proteinExistence type="predicted"/>
<feature type="non-terminal residue" evidence="1">
    <location>
        <position position="1"/>
    </location>
</feature>
<name>A0A1V1PA35_9BACT</name>
<reference evidence="2" key="1">
    <citation type="submission" date="2012-11" db="EMBL/GenBank/DDBJ databases">
        <authorList>
            <person name="Lucero-Rivera Y.E."/>
            <person name="Tovar-Ramirez D."/>
        </authorList>
    </citation>
    <scope>NUCLEOTIDE SEQUENCE [LARGE SCALE GENOMIC DNA]</scope>
    <source>
        <strain evidence="2">Araruama</strain>
    </source>
</reference>
<organism evidence="1 2">
    <name type="scientific">Candidatus Magnetoglobus multicellularis str. Araruama</name>
    <dbReference type="NCBI Taxonomy" id="890399"/>
    <lineage>
        <taxon>Bacteria</taxon>
        <taxon>Pseudomonadati</taxon>
        <taxon>Thermodesulfobacteriota</taxon>
        <taxon>Desulfobacteria</taxon>
        <taxon>Desulfobacterales</taxon>
        <taxon>Desulfobacteraceae</taxon>
        <taxon>Candidatus Magnetoglobus</taxon>
    </lineage>
</organism>
<evidence type="ECO:0000313" key="2">
    <source>
        <dbReference type="Proteomes" id="UP000189670"/>
    </source>
</evidence>
<protein>
    <submittedName>
        <fullName evidence="1">Uncharacterized protein</fullName>
    </submittedName>
</protein>
<comment type="caution">
    <text evidence="1">The sequence shown here is derived from an EMBL/GenBank/DDBJ whole genome shotgun (WGS) entry which is preliminary data.</text>
</comment>
<dbReference type="AlphaFoldDB" id="A0A1V1PA35"/>
<dbReference type="Proteomes" id="UP000189670">
    <property type="component" value="Unassembled WGS sequence"/>
</dbReference>
<accession>A0A1V1PA35</accession>
<gene>
    <name evidence="1" type="ORF">OMM_07982</name>
</gene>
<dbReference type="EMBL" id="ATBP01000243">
    <property type="protein sequence ID" value="ETR71648.1"/>
    <property type="molecule type" value="Genomic_DNA"/>
</dbReference>
<evidence type="ECO:0000313" key="1">
    <source>
        <dbReference type="EMBL" id="ETR71648.1"/>
    </source>
</evidence>
<sequence>NKKNFITAAIQTELIKHPRIVVLEVQEVDMLIKQYKLWESKYASKDYLLNPNLLPALLNVKIDLDSTDTDAKVIMSLLYTIDGKVLQILIEDLKLTNIFSQRKKMSERLIHIIEQLFPLRCRVIEIRDQRVILNIGNNLGVTTNQQFNVIKKNVLLKTISVHASSCQAVPVSGQFSKIEKGDKAEFFNQTQ</sequence>